<dbReference type="STRING" id="154538.A0A1M2VRC8"/>
<dbReference type="AlphaFoldDB" id="A0A1M2VRC8"/>
<comment type="caution">
    <text evidence="2">The sequence shown here is derived from an EMBL/GenBank/DDBJ whole genome shotgun (WGS) entry which is preliminary data.</text>
</comment>
<sequence length="150" mass="17093">MRGAIHEESADKASVHECRCRFRMFERTLRSTAPDFRPGRNKEPVPDPAESAQYCPVDRDQFGGPPTDFTSYPTGPITLADVTQVIRDSTTWELPHNIPYEAKKRLIEQLLENWPHAESECFDSVAATLLTEVQTDAEEHFGRFPALKKF</sequence>
<name>A0A1M2VRC8_TRAPU</name>
<proteinExistence type="predicted"/>
<feature type="non-terminal residue" evidence="2">
    <location>
        <position position="150"/>
    </location>
</feature>
<evidence type="ECO:0000313" key="3">
    <source>
        <dbReference type="Proteomes" id="UP000184267"/>
    </source>
</evidence>
<dbReference type="Proteomes" id="UP000184267">
    <property type="component" value="Unassembled WGS sequence"/>
</dbReference>
<dbReference type="EMBL" id="MNAD01000816">
    <property type="protein sequence ID" value="OJT10126.1"/>
    <property type="molecule type" value="Genomic_DNA"/>
</dbReference>
<feature type="region of interest" description="Disordered" evidence="1">
    <location>
        <begin position="32"/>
        <end position="74"/>
    </location>
</feature>
<dbReference type="Gene3D" id="1.20.120.1240">
    <property type="entry name" value="Dynamin, middle domain"/>
    <property type="match status" value="1"/>
</dbReference>
<organism evidence="2 3">
    <name type="scientific">Trametes pubescens</name>
    <name type="common">White-rot fungus</name>
    <dbReference type="NCBI Taxonomy" id="154538"/>
    <lineage>
        <taxon>Eukaryota</taxon>
        <taxon>Fungi</taxon>
        <taxon>Dikarya</taxon>
        <taxon>Basidiomycota</taxon>
        <taxon>Agaricomycotina</taxon>
        <taxon>Agaricomycetes</taxon>
        <taxon>Polyporales</taxon>
        <taxon>Polyporaceae</taxon>
        <taxon>Trametes</taxon>
    </lineage>
</organism>
<evidence type="ECO:0000313" key="2">
    <source>
        <dbReference type="EMBL" id="OJT10126.1"/>
    </source>
</evidence>
<gene>
    <name evidence="2" type="ORF">TRAPUB_13397</name>
</gene>
<evidence type="ECO:0000256" key="1">
    <source>
        <dbReference type="SAM" id="MobiDB-lite"/>
    </source>
</evidence>
<dbReference type="OrthoDB" id="5061070at2759"/>
<reference evidence="2 3" key="1">
    <citation type="submission" date="2016-10" db="EMBL/GenBank/DDBJ databases">
        <title>Genome sequence of the basidiomycete white-rot fungus Trametes pubescens.</title>
        <authorList>
            <person name="Makela M.R."/>
            <person name="Granchi Z."/>
            <person name="Peng M."/>
            <person name="De Vries R.P."/>
            <person name="Grigoriev I."/>
            <person name="Riley R."/>
            <person name="Hilden K."/>
        </authorList>
    </citation>
    <scope>NUCLEOTIDE SEQUENCE [LARGE SCALE GENOMIC DNA]</scope>
    <source>
        <strain evidence="2 3">FBCC735</strain>
    </source>
</reference>
<keyword evidence="3" id="KW-1185">Reference proteome</keyword>
<accession>A0A1M2VRC8</accession>
<protein>
    <submittedName>
        <fullName evidence="2">Uncharacterized protein</fullName>
    </submittedName>
</protein>